<feature type="domain" description="Purine catabolism PurC-like" evidence="2">
    <location>
        <begin position="7"/>
        <end position="125"/>
    </location>
</feature>
<dbReference type="InterPro" id="IPR041522">
    <property type="entry name" value="CdaR_GGDEF"/>
</dbReference>
<dbReference type="Pfam" id="PF17853">
    <property type="entry name" value="GGDEF_2"/>
    <property type="match status" value="1"/>
</dbReference>
<comment type="similarity">
    <text evidence="1">Belongs to the CdaR family.</text>
</comment>
<dbReference type="Gene3D" id="1.10.10.2840">
    <property type="entry name" value="PucR C-terminal helix-turn-helix domain"/>
    <property type="match status" value="1"/>
</dbReference>
<organism evidence="5 6">
    <name type="scientific">Oceanirhabdus seepicola</name>
    <dbReference type="NCBI Taxonomy" id="2828781"/>
    <lineage>
        <taxon>Bacteria</taxon>
        <taxon>Bacillati</taxon>
        <taxon>Bacillota</taxon>
        <taxon>Clostridia</taxon>
        <taxon>Eubacteriales</taxon>
        <taxon>Clostridiaceae</taxon>
        <taxon>Oceanirhabdus</taxon>
    </lineage>
</organism>
<protein>
    <submittedName>
        <fullName evidence="5">PucR family transcriptional regulator ligand-binding domain-containing protein</fullName>
    </submittedName>
</protein>
<dbReference type="Proteomes" id="UP001056429">
    <property type="component" value="Unassembled WGS sequence"/>
</dbReference>
<evidence type="ECO:0000259" key="3">
    <source>
        <dbReference type="Pfam" id="PF13556"/>
    </source>
</evidence>
<evidence type="ECO:0000259" key="4">
    <source>
        <dbReference type="Pfam" id="PF17853"/>
    </source>
</evidence>
<dbReference type="PANTHER" id="PTHR33744:SF1">
    <property type="entry name" value="DNA-BINDING TRANSCRIPTIONAL ACTIVATOR ADER"/>
    <property type="match status" value="1"/>
</dbReference>
<evidence type="ECO:0000259" key="2">
    <source>
        <dbReference type="Pfam" id="PF07905"/>
    </source>
</evidence>
<gene>
    <name evidence="5" type="ORF">KDK92_06695</name>
</gene>
<dbReference type="Pfam" id="PF07905">
    <property type="entry name" value="PucR"/>
    <property type="match status" value="1"/>
</dbReference>
<sequence length="533" mass="61763">MNLTIKEMLDLPSLKGLKVIAGREGLERFVTTITFGEVPAYEYLKGGEFVISSGYLYKDNTMEIIDVIHKLKESGASALGIKVGRFINEIPDEVIKLADSLKIPIITVPIELAYADVINPVQSEIINKQAKRLEFSEKILKLFTNNIIRGGTIHNVIDDLSSTLQKNIIYYDKYFDNEIIGKVDDNLEMNFNNSTLNEMISTKISIPVEIESRKYGYIILSDDNKQAYNLTDYEEIAIEHASSVIKLQIQKKISNQQIESKYRNEFVQDLITDNLNSLEELNRRAEFYGWHFDKGMIAVIVDIDEYKSRYMKFDDNNPTEAIINTKEDIFRDTRKHFKKHFQNIIYATFSDYIVILLDRGNKDLSSFLNELKDVSDKLRKKIYKSYSFTLTIGIGKYMECVKDVHHSYSQAKKSIKLGRLIYGNDNTVHYEKLGIFNLLLSVYQSPEAQEFYLENLGKLIDYDREHSADLLETIKVLSKNDWNLKTSAEELFIHYNTMKYRFKRISEILNIDLSNSEQKLNIALSLKLTQMKE</sequence>
<dbReference type="Pfam" id="PF13556">
    <property type="entry name" value="HTH_30"/>
    <property type="match status" value="1"/>
</dbReference>
<dbReference type="InterPro" id="IPR042070">
    <property type="entry name" value="PucR_C-HTH_sf"/>
</dbReference>
<evidence type="ECO:0000313" key="6">
    <source>
        <dbReference type="Proteomes" id="UP001056429"/>
    </source>
</evidence>
<dbReference type="AlphaFoldDB" id="A0A9J6NY30"/>
<reference evidence="5" key="2">
    <citation type="submission" date="2021-04" db="EMBL/GenBank/DDBJ databases">
        <authorList>
            <person name="Dong X."/>
        </authorList>
    </citation>
    <scope>NUCLEOTIDE SEQUENCE</scope>
    <source>
        <strain evidence="5">ZWT</strain>
    </source>
</reference>
<dbReference type="InterPro" id="IPR051448">
    <property type="entry name" value="CdaR-like_regulators"/>
</dbReference>
<evidence type="ECO:0000313" key="5">
    <source>
        <dbReference type="EMBL" id="MCM1989423.1"/>
    </source>
</evidence>
<dbReference type="InterPro" id="IPR025736">
    <property type="entry name" value="PucR_C-HTH_dom"/>
</dbReference>
<proteinExistence type="inferred from homology"/>
<dbReference type="RefSeq" id="WP_250858419.1">
    <property type="nucleotide sequence ID" value="NZ_JAGSOJ010000001.1"/>
</dbReference>
<feature type="domain" description="CdaR GGDEF-like" evidence="4">
    <location>
        <begin position="277"/>
        <end position="416"/>
    </location>
</feature>
<accession>A0A9J6NY30</accession>
<name>A0A9J6NY30_9CLOT</name>
<keyword evidence="6" id="KW-1185">Reference proteome</keyword>
<reference evidence="5" key="1">
    <citation type="journal article" date="2021" name="mSystems">
        <title>Bacteria and Archaea Synergistically Convert Glycine Betaine to Biogenic Methane in the Formosa Cold Seep of the South China Sea.</title>
        <authorList>
            <person name="Li L."/>
            <person name="Zhang W."/>
            <person name="Zhang S."/>
            <person name="Song L."/>
            <person name="Sun Q."/>
            <person name="Zhang H."/>
            <person name="Xiang H."/>
            <person name="Dong X."/>
        </authorList>
    </citation>
    <scope>NUCLEOTIDE SEQUENCE</scope>
    <source>
        <strain evidence="5">ZWT</strain>
    </source>
</reference>
<evidence type="ECO:0000256" key="1">
    <source>
        <dbReference type="ARBA" id="ARBA00006754"/>
    </source>
</evidence>
<feature type="domain" description="PucR C-terminal helix-turn-helix" evidence="3">
    <location>
        <begin position="470"/>
        <end position="528"/>
    </location>
</feature>
<dbReference type="InterPro" id="IPR012914">
    <property type="entry name" value="PucR_dom"/>
</dbReference>
<dbReference type="PANTHER" id="PTHR33744">
    <property type="entry name" value="CARBOHYDRATE DIACID REGULATOR"/>
    <property type="match status" value="1"/>
</dbReference>
<dbReference type="EMBL" id="JAGSOJ010000001">
    <property type="protein sequence ID" value="MCM1989423.1"/>
    <property type="molecule type" value="Genomic_DNA"/>
</dbReference>
<comment type="caution">
    <text evidence="5">The sequence shown here is derived from an EMBL/GenBank/DDBJ whole genome shotgun (WGS) entry which is preliminary data.</text>
</comment>